<dbReference type="EMBL" id="JYNU01000057">
    <property type="protein sequence ID" value="KMO69389.1"/>
    <property type="molecule type" value="Genomic_DNA"/>
</dbReference>
<evidence type="ECO:0000313" key="2">
    <source>
        <dbReference type="Proteomes" id="UP000036313"/>
    </source>
</evidence>
<protein>
    <submittedName>
        <fullName evidence="1">Uncharacterized protein</fullName>
    </submittedName>
</protein>
<name>A0A0J6VGH5_9MYCO</name>
<gene>
    <name evidence="1" type="ORF">MOBUDSM44075_04815</name>
</gene>
<comment type="caution">
    <text evidence="1">The sequence shown here is derived from an EMBL/GenBank/DDBJ whole genome shotgun (WGS) entry which is preliminary data.</text>
</comment>
<accession>A0A0J6VGH5</accession>
<dbReference type="AlphaFoldDB" id="A0A0J6VGH5"/>
<evidence type="ECO:0000313" key="1">
    <source>
        <dbReference type="EMBL" id="KMO69389.1"/>
    </source>
</evidence>
<sequence>MSELYEIRGTGLRSVITDHLFRVGPQTIPDLLDALEYQGFTVAGRPAKTVSDALRWERERGRVRLVRRGKYAPAEMPRTTEQRIHRRAMELRARAGIAAGRDDEHFWDRVALYLD</sequence>
<dbReference type="Proteomes" id="UP000036313">
    <property type="component" value="Unassembled WGS sequence"/>
</dbReference>
<dbReference type="PATRIC" id="fig|1807.14.peg.4851"/>
<organism evidence="1 2">
    <name type="scientific">Mycolicibacterium obuense</name>
    <dbReference type="NCBI Taxonomy" id="1807"/>
    <lineage>
        <taxon>Bacteria</taxon>
        <taxon>Bacillati</taxon>
        <taxon>Actinomycetota</taxon>
        <taxon>Actinomycetes</taxon>
        <taxon>Mycobacteriales</taxon>
        <taxon>Mycobacteriaceae</taxon>
        <taxon>Mycolicibacterium</taxon>
    </lineage>
</organism>
<reference evidence="1 2" key="1">
    <citation type="journal article" date="2015" name="Genome Biol. Evol.">
        <title>Characterization of Three Mycobacterium spp. with Potential Use in Bioremediation by Genome Sequencing and Comparative Genomics.</title>
        <authorList>
            <person name="Das S."/>
            <person name="Pettersson B.M."/>
            <person name="Behra P.R."/>
            <person name="Ramesh M."/>
            <person name="Dasgupta S."/>
            <person name="Bhattacharya A."/>
            <person name="Kirsebom L.A."/>
        </authorList>
    </citation>
    <scope>NUCLEOTIDE SEQUENCE [LARGE SCALE GENOMIC DNA]</scope>
    <source>
        <strain evidence="1 2">DSM 44075</strain>
    </source>
</reference>
<proteinExistence type="predicted"/>
<dbReference type="RefSeq" id="WP_048425084.1">
    <property type="nucleotide sequence ID" value="NZ_JYNU01000057.1"/>
</dbReference>